<dbReference type="AlphaFoldDB" id="A0AAW1RW28"/>
<dbReference type="InterPro" id="IPR000529">
    <property type="entry name" value="Ribosomal_bS6"/>
</dbReference>
<dbReference type="Pfam" id="PF01250">
    <property type="entry name" value="Ribosomal_S6"/>
    <property type="match status" value="1"/>
</dbReference>
<protein>
    <recommendedName>
        <fullName evidence="4">Ribosomal protein S6</fullName>
    </recommendedName>
</protein>
<dbReference type="EMBL" id="JALJOV010001943">
    <property type="protein sequence ID" value="KAK9837542.1"/>
    <property type="molecule type" value="Genomic_DNA"/>
</dbReference>
<name>A0AAW1RW28_9CHLO</name>
<dbReference type="GO" id="GO:0070181">
    <property type="term" value="F:small ribosomal subunit rRNA binding"/>
    <property type="evidence" value="ECO:0007669"/>
    <property type="project" value="TreeGrafter"/>
</dbReference>
<reference evidence="2 3" key="1">
    <citation type="journal article" date="2024" name="Nat. Commun.">
        <title>Phylogenomics reveals the evolutionary origins of lichenization in chlorophyte algae.</title>
        <authorList>
            <person name="Puginier C."/>
            <person name="Libourel C."/>
            <person name="Otte J."/>
            <person name="Skaloud P."/>
            <person name="Haon M."/>
            <person name="Grisel S."/>
            <person name="Petersen M."/>
            <person name="Berrin J.G."/>
            <person name="Delaux P.M."/>
            <person name="Dal Grande F."/>
            <person name="Keller J."/>
        </authorList>
    </citation>
    <scope>NUCLEOTIDE SEQUENCE [LARGE SCALE GENOMIC DNA]</scope>
    <source>
        <strain evidence="2 3">SAG 2523</strain>
    </source>
</reference>
<proteinExistence type="inferred from homology"/>
<dbReference type="CDD" id="cd15465">
    <property type="entry name" value="bS6_mito"/>
    <property type="match status" value="1"/>
</dbReference>
<dbReference type="GO" id="GO:0005840">
    <property type="term" value="C:ribosome"/>
    <property type="evidence" value="ECO:0007669"/>
    <property type="project" value="InterPro"/>
</dbReference>
<dbReference type="SUPFAM" id="SSF54995">
    <property type="entry name" value="Ribosomal protein S6"/>
    <property type="match status" value="1"/>
</dbReference>
<sequence>MPLYQLFCLARPQLPKEKIAETIRRVGQSVFVQKGLILDMQHYGDRPLAKKVRQPGAAFNFAAMWQLTFVAAPATIKDLQNSLKLDEQVLRYVFLKQPQRPSYPSTYAGLWMPHDEGIHCVRNSGEGSVYIMGRCTIAAAATTPPPAAAAASAATILTACRLRAYSCGPAAAFCCNALDLIDVTGSMMYTIC</sequence>
<evidence type="ECO:0008006" key="4">
    <source>
        <dbReference type="Google" id="ProtNLM"/>
    </source>
</evidence>
<evidence type="ECO:0000313" key="2">
    <source>
        <dbReference type="EMBL" id="KAK9837542.1"/>
    </source>
</evidence>
<dbReference type="GO" id="GO:0003735">
    <property type="term" value="F:structural constituent of ribosome"/>
    <property type="evidence" value="ECO:0007669"/>
    <property type="project" value="InterPro"/>
</dbReference>
<comment type="caution">
    <text evidence="2">The sequence shown here is derived from an EMBL/GenBank/DDBJ whole genome shotgun (WGS) entry which is preliminary data.</text>
</comment>
<dbReference type="PANTHER" id="PTHR21011">
    <property type="entry name" value="MITOCHONDRIAL 28S RIBOSOMAL PROTEIN S6"/>
    <property type="match status" value="1"/>
</dbReference>
<evidence type="ECO:0000256" key="1">
    <source>
        <dbReference type="ARBA" id="ARBA00009512"/>
    </source>
</evidence>
<dbReference type="Gene3D" id="3.30.70.60">
    <property type="match status" value="1"/>
</dbReference>
<accession>A0AAW1RW28</accession>
<comment type="similarity">
    <text evidence="1">Belongs to the bacterial ribosomal protein bS6 family.</text>
</comment>
<dbReference type="HAMAP" id="MF_00360">
    <property type="entry name" value="Ribosomal_bS6"/>
    <property type="match status" value="1"/>
</dbReference>
<dbReference type="GO" id="GO:0006412">
    <property type="term" value="P:translation"/>
    <property type="evidence" value="ECO:0007669"/>
    <property type="project" value="InterPro"/>
</dbReference>
<dbReference type="InterPro" id="IPR035980">
    <property type="entry name" value="Ribosomal_bS6_sf"/>
</dbReference>
<dbReference type="InterPro" id="IPR014717">
    <property type="entry name" value="Transl_elong_EF1B/ribsomal_bS6"/>
</dbReference>
<dbReference type="PANTHER" id="PTHR21011:SF1">
    <property type="entry name" value="SMALL RIBOSOMAL SUBUNIT PROTEIN BS6M"/>
    <property type="match status" value="1"/>
</dbReference>
<organism evidence="2 3">
    <name type="scientific">Apatococcus fuscideae</name>
    <dbReference type="NCBI Taxonomy" id="2026836"/>
    <lineage>
        <taxon>Eukaryota</taxon>
        <taxon>Viridiplantae</taxon>
        <taxon>Chlorophyta</taxon>
        <taxon>core chlorophytes</taxon>
        <taxon>Trebouxiophyceae</taxon>
        <taxon>Chlorellales</taxon>
        <taxon>Chlorellaceae</taxon>
        <taxon>Apatococcus</taxon>
    </lineage>
</organism>
<dbReference type="InterPro" id="IPR020814">
    <property type="entry name" value="Ribosomal_S6_plastid/chlpt"/>
</dbReference>
<dbReference type="Proteomes" id="UP001485043">
    <property type="component" value="Unassembled WGS sequence"/>
</dbReference>
<keyword evidence="3" id="KW-1185">Reference proteome</keyword>
<dbReference type="GO" id="GO:0005737">
    <property type="term" value="C:cytoplasm"/>
    <property type="evidence" value="ECO:0007669"/>
    <property type="project" value="UniProtKB-ARBA"/>
</dbReference>
<evidence type="ECO:0000313" key="3">
    <source>
        <dbReference type="Proteomes" id="UP001485043"/>
    </source>
</evidence>
<gene>
    <name evidence="2" type="ORF">WJX84_006000</name>
</gene>